<dbReference type="Proteomes" id="UP000887159">
    <property type="component" value="Unassembled WGS sequence"/>
</dbReference>
<name>A0A8X7BE74_TRICX</name>
<proteinExistence type="predicted"/>
<keyword evidence="2" id="KW-1185">Reference proteome</keyword>
<sequence length="82" mass="9472">MSQGHWTYTCTGQSSAYTPMGIPLMQDRVRTPSRPMNTPLTQDRILPLGNWTYPRRRAEFFLQDTGHTPEAGHFPPGYWTYP</sequence>
<dbReference type="AlphaFoldDB" id="A0A8X7BE74"/>
<gene>
    <name evidence="1" type="ORF">TNCV_4396381</name>
</gene>
<dbReference type="EMBL" id="BMAU01021383">
    <property type="protein sequence ID" value="GFY28305.1"/>
    <property type="molecule type" value="Genomic_DNA"/>
</dbReference>
<comment type="caution">
    <text evidence="1">The sequence shown here is derived from an EMBL/GenBank/DDBJ whole genome shotgun (WGS) entry which is preliminary data.</text>
</comment>
<evidence type="ECO:0000313" key="1">
    <source>
        <dbReference type="EMBL" id="GFY28305.1"/>
    </source>
</evidence>
<organism evidence="1 2">
    <name type="scientific">Trichonephila clavipes</name>
    <name type="common">Golden silk orbweaver</name>
    <name type="synonym">Nephila clavipes</name>
    <dbReference type="NCBI Taxonomy" id="2585209"/>
    <lineage>
        <taxon>Eukaryota</taxon>
        <taxon>Metazoa</taxon>
        <taxon>Ecdysozoa</taxon>
        <taxon>Arthropoda</taxon>
        <taxon>Chelicerata</taxon>
        <taxon>Arachnida</taxon>
        <taxon>Araneae</taxon>
        <taxon>Araneomorphae</taxon>
        <taxon>Entelegynae</taxon>
        <taxon>Araneoidea</taxon>
        <taxon>Nephilidae</taxon>
        <taxon>Trichonephila</taxon>
    </lineage>
</organism>
<evidence type="ECO:0000313" key="2">
    <source>
        <dbReference type="Proteomes" id="UP000887159"/>
    </source>
</evidence>
<reference evidence="1" key="1">
    <citation type="submission" date="2020-08" db="EMBL/GenBank/DDBJ databases">
        <title>Multicomponent nature underlies the extraordinary mechanical properties of spider dragline silk.</title>
        <authorList>
            <person name="Kono N."/>
            <person name="Nakamura H."/>
            <person name="Mori M."/>
            <person name="Yoshida Y."/>
            <person name="Ohtoshi R."/>
            <person name="Malay A.D."/>
            <person name="Moran D.A.P."/>
            <person name="Tomita M."/>
            <person name="Numata K."/>
            <person name="Arakawa K."/>
        </authorList>
    </citation>
    <scope>NUCLEOTIDE SEQUENCE</scope>
</reference>
<protein>
    <submittedName>
        <fullName evidence="1">Uncharacterized protein</fullName>
    </submittedName>
</protein>
<accession>A0A8X7BE74</accession>